<name>A0A1B9F7E6_9BACT</name>
<proteinExistence type="predicted"/>
<dbReference type="AlphaFoldDB" id="A0A1B9F7E6"/>
<protein>
    <submittedName>
        <fullName evidence="1">Uncharacterized protein</fullName>
    </submittedName>
</protein>
<dbReference type="EMBL" id="MAGO01000003">
    <property type="protein sequence ID" value="OCC15878.1"/>
    <property type="molecule type" value="Genomic_DNA"/>
</dbReference>
<organism evidence="1 2">
    <name type="scientific">Dissulfuribacter thermophilus</name>
    <dbReference type="NCBI Taxonomy" id="1156395"/>
    <lineage>
        <taxon>Bacteria</taxon>
        <taxon>Pseudomonadati</taxon>
        <taxon>Thermodesulfobacteriota</taxon>
        <taxon>Dissulfuribacteria</taxon>
        <taxon>Dissulfuribacterales</taxon>
        <taxon>Dissulfuribacteraceae</taxon>
        <taxon>Dissulfuribacter</taxon>
    </lineage>
</organism>
<sequence length="217" mass="25976">MDYLIFFKKDQVSRHGVDRKFKIYVIAPQHVIHNININDNRLDIQLITPDYNWIDSLDEIDGVIYLTRDSTLNNETLYMMAWGLIMDNSDIIVSNFYINSGSDRYWIRFKDLIIEKNRRLLRLLPSECFLFAGKYVKQHGLQFCDNLDRLKISYIEYPSFWINLPYYYARRLRFHFANHGAAVENFIKQLKNKRILKAISMGIDKIWQSYQLKRTAS</sequence>
<gene>
    <name evidence="1" type="ORF">DBT_0803</name>
</gene>
<dbReference type="Proteomes" id="UP000093080">
    <property type="component" value="Unassembled WGS sequence"/>
</dbReference>
<comment type="caution">
    <text evidence="1">The sequence shown here is derived from an EMBL/GenBank/DDBJ whole genome shotgun (WGS) entry which is preliminary data.</text>
</comment>
<keyword evidence="2" id="KW-1185">Reference proteome</keyword>
<reference evidence="1 2" key="1">
    <citation type="submission" date="2016-06" db="EMBL/GenBank/DDBJ databases">
        <title>Respiratory ammonification of nitrate coupled to the oxidation of elemental sulfur in deep-sea autotrophic thermophilic bacteria.</title>
        <authorList>
            <person name="Slobodkina G.B."/>
            <person name="Mardanov A.V."/>
            <person name="Ravin N.V."/>
            <person name="Frolova A.A."/>
            <person name="Viryasiv M.B."/>
            <person name="Chernyh N.A."/>
            <person name="Bonch-Osmolovskaya E.A."/>
            <person name="Slobodkin A.I."/>
        </authorList>
    </citation>
    <scope>NUCLEOTIDE SEQUENCE [LARGE SCALE GENOMIC DNA]</scope>
    <source>
        <strain evidence="1 2">S69</strain>
    </source>
</reference>
<evidence type="ECO:0000313" key="1">
    <source>
        <dbReference type="EMBL" id="OCC15878.1"/>
    </source>
</evidence>
<dbReference type="RefSeq" id="WP_067616595.1">
    <property type="nucleotide sequence ID" value="NZ_MAGO01000003.1"/>
</dbReference>
<accession>A0A1B9F7E6</accession>
<dbReference type="STRING" id="1156395.DBT_0803"/>
<evidence type="ECO:0000313" key="2">
    <source>
        <dbReference type="Proteomes" id="UP000093080"/>
    </source>
</evidence>